<name>A0ACD4RFX5_9BACI</name>
<keyword evidence="2" id="KW-1185">Reference proteome</keyword>
<sequence length="474" mass="51394">MKKELLLACGLFLALPVGQGFAEGKTALAEKWSVHQTHEMKLFGFNEDEGTYYEDEPNDTFAKATPVETGYFLSGSSHNQSVNNGKDIDLYKFTLKDEEDYSLVAYTQNQREQTLKIRVLSSDGEEVAKSTLFSEDGYDLQSIESVLTPGTYYLEVTNSYSTVLNENYAIFHDVYGYGQSFERLAGEDRYETSVKISQDGWLDGEAETAVLATGANFPDALSATPLAYRYGAPLLLTRQASLPAVVKNELVRLGVSKVFIVGGTSAVSADVENQVKNMGIKVTRLSGTDRYSTSVKIADEIGAGAVVVATGGNFADALSIAPIAAQLEMPILLSRKDSVPGAVSTFINNWDVERSYVIGGVNAISDAAAKKLPGVKRISGADRYATNSKIIDTFIEDIDTFFTYFATGTNYPDALAGSALAAQYSSPVILTNPAKANIATKTTVEKYMDQMYVYYILGGETALPQSAIDQLFAE</sequence>
<proteinExistence type="predicted"/>
<dbReference type="EMBL" id="CP126116">
    <property type="protein sequence ID" value="WHZ59228.1"/>
    <property type="molecule type" value="Genomic_DNA"/>
</dbReference>
<evidence type="ECO:0000313" key="2">
    <source>
        <dbReference type="Proteomes" id="UP001226091"/>
    </source>
</evidence>
<gene>
    <name evidence="1" type="ORF">QLQ22_07855</name>
</gene>
<protein>
    <submittedName>
        <fullName evidence="1">Cell wall-binding repeat-containing protein</fullName>
    </submittedName>
</protein>
<evidence type="ECO:0000313" key="1">
    <source>
        <dbReference type="EMBL" id="WHZ59228.1"/>
    </source>
</evidence>
<accession>A0ACD4RFX5</accession>
<organism evidence="1 2">
    <name type="scientific">Metabacillus hrfriensis</name>
    <dbReference type="NCBI Taxonomy" id="3048891"/>
    <lineage>
        <taxon>Bacteria</taxon>
        <taxon>Bacillati</taxon>
        <taxon>Bacillota</taxon>
        <taxon>Bacilli</taxon>
        <taxon>Bacillales</taxon>
        <taxon>Bacillaceae</taxon>
        <taxon>Metabacillus</taxon>
    </lineage>
</organism>
<dbReference type="Proteomes" id="UP001226091">
    <property type="component" value="Chromosome"/>
</dbReference>
<reference evidence="2" key="1">
    <citation type="journal article" date="2025" name="Aquaculture">
        <title>Assessment of the bioflocculant production and safety properties of Metabacillus hrfriensis sp. nov. based on phenotypic and whole-genome sequencing analysis.</title>
        <authorList>
            <person name="Zhang R."/>
            <person name="Zhao Z."/>
            <person name="Luo L."/>
            <person name="Wang S."/>
            <person name="Guo K."/>
            <person name="Xu W."/>
        </authorList>
    </citation>
    <scope>NUCLEOTIDE SEQUENCE [LARGE SCALE GENOMIC DNA]</scope>
    <source>
        <strain evidence="2">CT-WN-B3</strain>
    </source>
</reference>